<keyword evidence="1" id="KW-0472">Membrane</keyword>
<evidence type="ECO:0000256" key="1">
    <source>
        <dbReference type="SAM" id="Phobius"/>
    </source>
</evidence>
<proteinExistence type="predicted"/>
<reference evidence="2 3" key="1">
    <citation type="submission" date="2018-05" db="EMBL/GenBank/DDBJ databases">
        <title>Evolution of GPA BGCs.</title>
        <authorList>
            <person name="Waglechner N."/>
            <person name="Wright G.D."/>
        </authorList>
    </citation>
    <scope>NUCLEOTIDE SEQUENCE [LARGE SCALE GENOMIC DNA]</scope>
    <source>
        <strain evidence="2 3">A82846</strain>
    </source>
</reference>
<dbReference type="EMBL" id="QHKI01000044">
    <property type="protein sequence ID" value="RSM76032.1"/>
    <property type="molecule type" value="Genomic_DNA"/>
</dbReference>
<organism evidence="2 3">
    <name type="scientific">Kibdelosporangium aridum</name>
    <dbReference type="NCBI Taxonomy" id="2030"/>
    <lineage>
        <taxon>Bacteria</taxon>
        <taxon>Bacillati</taxon>
        <taxon>Actinomycetota</taxon>
        <taxon>Actinomycetes</taxon>
        <taxon>Pseudonocardiales</taxon>
        <taxon>Pseudonocardiaceae</taxon>
        <taxon>Kibdelosporangium</taxon>
    </lineage>
</organism>
<evidence type="ECO:0000313" key="3">
    <source>
        <dbReference type="Proteomes" id="UP000287547"/>
    </source>
</evidence>
<protein>
    <submittedName>
        <fullName evidence="2">Uncharacterized protein</fullName>
    </submittedName>
</protein>
<dbReference type="RefSeq" id="WP_037254302.1">
    <property type="nucleotide sequence ID" value="NZ_QHKI01000044.1"/>
</dbReference>
<keyword evidence="1" id="KW-0812">Transmembrane</keyword>
<evidence type="ECO:0000313" key="2">
    <source>
        <dbReference type="EMBL" id="RSM76032.1"/>
    </source>
</evidence>
<comment type="caution">
    <text evidence="2">The sequence shown here is derived from an EMBL/GenBank/DDBJ whole genome shotgun (WGS) entry which is preliminary data.</text>
</comment>
<sequence length="316" mass="33642">MNENEGLRLLAPLRELDPDTQSSVDIDKAKRLGRRTSRRRAVVGAAAVVGVFALVGIGVPALSGAFTRGAVAPAVTSAEFNPLVEVVTVGTAGGFRPNWYKTGQDRQTIELVRADGGTGGGTITVYPPGVQPDDPNQKLPSSDMHMGSVSFEWTRGAWAHVSLGGPEPDMQARAERVRQSVVAKSQRVKAPFSVAKSALGDMKPAVVTRMYDEREPIKLTVEFSPSGRPERGGMAFTATVGAYGPGSKEDIGGHEATVVGNEYGVEYIGISDRGSTMNLTVWNVGDQLPLAKQVISSVRFVPDATNPANWVEEVVR</sequence>
<dbReference type="Proteomes" id="UP000287547">
    <property type="component" value="Unassembled WGS sequence"/>
</dbReference>
<keyword evidence="1" id="KW-1133">Transmembrane helix</keyword>
<accession>A0A428YYX6</accession>
<dbReference type="OrthoDB" id="3343963at2"/>
<name>A0A428YYX6_KIBAR</name>
<gene>
    <name evidence="2" type="ORF">DMH04_36600</name>
</gene>
<feature type="transmembrane region" description="Helical" evidence="1">
    <location>
        <begin position="41"/>
        <end position="62"/>
    </location>
</feature>
<dbReference type="AlphaFoldDB" id="A0A428YYX6"/>